<gene>
    <name evidence="5" type="primary">glpR_2</name>
    <name evidence="5" type="ORF">TG4357_02015</name>
</gene>
<dbReference type="GO" id="GO:0003700">
    <property type="term" value="F:DNA-binding transcription factor activity"/>
    <property type="evidence" value="ECO:0007669"/>
    <property type="project" value="InterPro"/>
</dbReference>
<dbReference type="SUPFAM" id="SSF100950">
    <property type="entry name" value="NagB/RpiA/CoA transferase-like"/>
    <property type="match status" value="1"/>
</dbReference>
<proteinExistence type="predicted"/>
<dbReference type="SMART" id="SM01134">
    <property type="entry name" value="DeoRC"/>
    <property type="match status" value="1"/>
</dbReference>
<dbReference type="OrthoDB" id="9814815at2"/>
<dbReference type="Gene3D" id="3.40.50.1360">
    <property type="match status" value="1"/>
</dbReference>
<keyword evidence="1" id="KW-0678">Repressor</keyword>
<dbReference type="InterPro" id="IPR001034">
    <property type="entry name" value="DeoR_HTH"/>
</dbReference>
<accession>A0A0P1FYM7</accession>
<dbReference type="Gene3D" id="1.10.10.10">
    <property type="entry name" value="Winged helix-like DNA-binding domain superfamily/Winged helix DNA-binding domain"/>
    <property type="match status" value="1"/>
</dbReference>
<dbReference type="InterPro" id="IPR037171">
    <property type="entry name" value="NagB/RpiA_transferase-like"/>
</dbReference>
<reference evidence="5 6" key="1">
    <citation type="submission" date="2015-09" db="EMBL/GenBank/DDBJ databases">
        <authorList>
            <consortium name="Swine Surveillance"/>
        </authorList>
    </citation>
    <scope>NUCLEOTIDE SEQUENCE [LARGE SCALE GENOMIC DNA]</scope>
    <source>
        <strain evidence="5 6">CECT 4357</strain>
    </source>
</reference>
<dbReference type="RefSeq" id="WP_058262762.1">
    <property type="nucleotide sequence ID" value="NZ_CP051181.1"/>
</dbReference>
<dbReference type="AlphaFoldDB" id="A0A0P1FYM7"/>
<evidence type="ECO:0000256" key="2">
    <source>
        <dbReference type="ARBA" id="ARBA00023015"/>
    </source>
</evidence>
<name>A0A0P1FYM7_THAGE</name>
<dbReference type="SUPFAM" id="SSF46785">
    <property type="entry name" value="Winged helix' DNA-binding domain"/>
    <property type="match status" value="1"/>
</dbReference>
<evidence type="ECO:0000256" key="1">
    <source>
        <dbReference type="ARBA" id="ARBA00022491"/>
    </source>
</evidence>
<keyword evidence="3" id="KW-0804">Transcription</keyword>
<dbReference type="PANTHER" id="PTHR30363">
    <property type="entry name" value="HTH-TYPE TRANSCRIPTIONAL REGULATOR SRLR-RELATED"/>
    <property type="match status" value="1"/>
</dbReference>
<dbReference type="InterPro" id="IPR036390">
    <property type="entry name" value="WH_DNA-bd_sf"/>
</dbReference>
<evidence type="ECO:0000256" key="3">
    <source>
        <dbReference type="ARBA" id="ARBA00023163"/>
    </source>
</evidence>
<dbReference type="InterPro" id="IPR050313">
    <property type="entry name" value="Carb_Metab_HTH_regulators"/>
</dbReference>
<dbReference type="PRINTS" id="PR00037">
    <property type="entry name" value="HTHLACR"/>
</dbReference>
<dbReference type="Proteomes" id="UP000051587">
    <property type="component" value="Unassembled WGS sequence"/>
</dbReference>
<evidence type="ECO:0000259" key="4">
    <source>
        <dbReference type="PROSITE" id="PS51000"/>
    </source>
</evidence>
<organism evidence="5 6">
    <name type="scientific">Thalassovita gelatinovora</name>
    <name type="common">Thalassobius gelatinovorus</name>
    <dbReference type="NCBI Taxonomy" id="53501"/>
    <lineage>
        <taxon>Bacteria</taxon>
        <taxon>Pseudomonadati</taxon>
        <taxon>Pseudomonadota</taxon>
        <taxon>Alphaproteobacteria</taxon>
        <taxon>Rhodobacterales</taxon>
        <taxon>Roseobacteraceae</taxon>
        <taxon>Thalassovita</taxon>
    </lineage>
</organism>
<dbReference type="STRING" id="53501.SAMN04488043_11438"/>
<dbReference type="InterPro" id="IPR036388">
    <property type="entry name" value="WH-like_DNA-bd_sf"/>
</dbReference>
<dbReference type="Pfam" id="PF08220">
    <property type="entry name" value="HTH_DeoR"/>
    <property type="match status" value="1"/>
</dbReference>
<dbReference type="InterPro" id="IPR014036">
    <property type="entry name" value="DeoR-like_C"/>
</dbReference>
<dbReference type="SMART" id="SM00420">
    <property type="entry name" value="HTH_DEOR"/>
    <property type="match status" value="1"/>
</dbReference>
<keyword evidence="6" id="KW-1185">Reference proteome</keyword>
<evidence type="ECO:0000313" key="6">
    <source>
        <dbReference type="Proteomes" id="UP000051587"/>
    </source>
</evidence>
<evidence type="ECO:0000313" key="5">
    <source>
        <dbReference type="EMBL" id="CUH65713.1"/>
    </source>
</evidence>
<dbReference type="Pfam" id="PF00455">
    <property type="entry name" value="DeoRC"/>
    <property type="match status" value="1"/>
</dbReference>
<feature type="domain" description="HTH deoR-type" evidence="4">
    <location>
        <begin position="3"/>
        <end position="58"/>
    </location>
</feature>
<dbReference type="PANTHER" id="PTHR30363:SF4">
    <property type="entry name" value="GLYCEROL-3-PHOSPHATE REGULON REPRESSOR"/>
    <property type="match status" value="1"/>
</dbReference>
<protein>
    <submittedName>
        <fullName evidence="5">Glycerol-3-phosphate regulon repressor</fullName>
    </submittedName>
</protein>
<sequence length="258" mass="27931">MTQNFRHPEILDLARRRGKVSVDDLAGHFGVTVQTIRRDLTELADAGQLERVHGGAMLPSGVQNIGYDDRRGLNAAAKAKIAEACAAQIPEGASLFLNIGTTTEAVARALLRHRNLMVVTNNLNIANILAQNPDCDVIVAGGSLRRSDGGLTGSLTMRMIEQFRTDIAVIGCSALDESGDLLDFDVAEVGVSQTILAHARQRFVVADHSKWARSAPARITNLADIDMFFTDQSPPQDVQTLCDQRDTKVVKTSTLIND</sequence>
<keyword evidence="2" id="KW-0805">Transcription regulation</keyword>
<dbReference type="EMBL" id="CYSA01000018">
    <property type="protein sequence ID" value="CUH65713.1"/>
    <property type="molecule type" value="Genomic_DNA"/>
</dbReference>
<dbReference type="PROSITE" id="PS51000">
    <property type="entry name" value="HTH_DEOR_2"/>
    <property type="match status" value="1"/>
</dbReference>